<feature type="compositionally biased region" description="Polar residues" evidence="1">
    <location>
        <begin position="39"/>
        <end position="52"/>
    </location>
</feature>
<dbReference type="EMBL" id="BQXS01008310">
    <property type="protein sequence ID" value="GKT29379.1"/>
    <property type="molecule type" value="Genomic_DNA"/>
</dbReference>
<feature type="region of interest" description="Disordered" evidence="1">
    <location>
        <begin position="88"/>
        <end position="125"/>
    </location>
</feature>
<sequence length="140" mass="16721">IDKILEEYFETQPHPKAYDNEKEKEKEKEKEREEGKQYGHNQGFVTIGNNESQSKRQDILGIHSENVEAHVGVHRGIQGLNFHYGYFIGEEEEEEEEEEEGEKEEKEEEEEEEEEEEFSHNQVFTINEIDQLEYDYFSKS</sequence>
<feature type="region of interest" description="Disordered" evidence="1">
    <location>
        <begin position="1"/>
        <end position="52"/>
    </location>
</feature>
<accession>A0ABQ5K9Y8</accession>
<proteinExistence type="predicted"/>
<evidence type="ECO:0000256" key="1">
    <source>
        <dbReference type="SAM" id="MobiDB-lite"/>
    </source>
</evidence>
<reference evidence="2" key="1">
    <citation type="submission" date="2022-03" db="EMBL/GenBank/DDBJ databases">
        <title>Draft genome sequence of Aduncisulcus paluster, a free-living microaerophilic Fornicata.</title>
        <authorList>
            <person name="Yuyama I."/>
            <person name="Kume K."/>
            <person name="Tamura T."/>
            <person name="Inagaki Y."/>
            <person name="Hashimoto T."/>
        </authorList>
    </citation>
    <scope>NUCLEOTIDE SEQUENCE</scope>
    <source>
        <strain evidence="2">NY0171</strain>
    </source>
</reference>
<feature type="non-terminal residue" evidence="2">
    <location>
        <position position="1"/>
    </location>
</feature>
<feature type="compositionally biased region" description="Basic and acidic residues" evidence="1">
    <location>
        <begin position="16"/>
        <end position="37"/>
    </location>
</feature>
<feature type="compositionally biased region" description="Acidic residues" evidence="1">
    <location>
        <begin position="89"/>
        <end position="117"/>
    </location>
</feature>
<evidence type="ECO:0000313" key="3">
    <source>
        <dbReference type="Proteomes" id="UP001057375"/>
    </source>
</evidence>
<keyword evidence="3" id="KW-1185">Reference proteome</keyword>
<protein>
    <submittedName>
        <fullName evidence="2">Uncharacterized protein</fullName>
    </submittedName>
</protein>
<feature type="non-terminal residue" evidence="2">
    <location>
        <position position="140"/>
    </location>
</feature>
<evidence type="ECO:0000313" key="2">
    <source>
        <dbReference type="EMBL" id="GKT29379.1"/>
    </source>
</evidence>
<comment type="caution">
    <text evidence="2">The sequence shown here is derived from an EMBL/GenBank/DDBJ whole genome shotgun (WGS) entry which is preliminary data.</text>
</comment>
<name>A0ABQ5K9Y8_9EUKA</name>
<gene>
    <name evidence="2" type="ORF">ADUPG1_005245</name>
</gene>
<dbReference type="Proteomes" id="UP001057375">
    <property type="component" value="Unassembled WGS sequence"/>
</dbReference>
<organism evidence="2 3">
    <name type="scientific">Aduncisulcus paluster</name>
    <dbReference type="NCBI Taxonomy" id="2918883"/>
    <lineage>
        <taxon>Eukaryota</taxon>
        <taxon>Metamonada</taxon>
        <taxon>Carpediemonas-like organisms</taxon>
        <taxon>Aduncisulcus</taxon>
    </lineage>
</organism>